<evidence type="ECO:0000256" key="14">
    <source>
        <dbReference type="ARBA" id="ARBA00068837"/>
    </source>
</evidence>
<evidence type="ECO:0000256" key="10">
    <source>
        <dbReference type="ARBA" id="ARBA00022842"/>
    </source>
</evidence>
<dbReference type="SUPFAM" id="SSF56112">
    <property type="entry name" value="Protein kinase-like (PK-like)"/>
    <property type="match status" value="1"/>
</dbReference>
<reference evidence="17" key="1">
    <citation type="journal article" date="2020" name="Stud. Mycol.">
        <title>101 Dothideomycetes genomes: a test case for predicting lifestyles and emergence of pathogens.</title>
        <authorList>
            <person name="Haridas S."/>
            <person name="Albert R."/>
            <person name="Binder M."/>
            <person name="Bloem J."/>
            <person name="Labutti K."/>
            <person name="Salamov A."/>
            <person name="Andreopoulos B."/>
            <person name="Baker S."/>
            <person name="Barry K."/>
            <person name="Bills G."/>
            <person name="Bluhm B."/>
            <person name="Cannon C."/>
            <person name="Castanera R."/>
            <person name="Culley D."/>
            <person name="Daum C."/>
            <person name="Ezra D."/>
            <person name="Gonzalez J."/>
            <person name="Henrissat B."/>
            <person name="Kuo A."/>
            <person name="Liang C."/>
            <person name="Lipzen A."/>
            <person name="Lutzoni F."/>
            <person name="Magnuson J."/>
            <person name="Mondo S."/>
            <person name="Nolan M."/>
            <person name="Ohm R."/>
            <person name="Pangilinan J."/>
            <person name="Park H.-J."/>
            <person name="Ramirez L."/>
            <person name="Alfaro M."/>
            <person name="Sun H."/>
            <person name="Tritt A."/>
            <person name="Yoshinaga Y."/>
            <person name="Zwiers L.-H."/>
            <person name="Turgeon B."/>
            <person name="Goodwin S."/>
            <person name="Spatafora J."/>
            <person name="Crous P."/>
            <person name="Grigoriev I."/>
        </authorList>
    </citation>
    <scope>NUCLEOTIDE SEQUENCE</scope>
    <source>
        <strain evidence="17">CBS 130266</strain>
    </source>
</reference>
<dbReference type="FunFam" id="3.30.200.20:FF:000052">
    <property type="entry name" value="Serine/threonine-protein kinase RIO2"/>
    <property type="match status" value="1"/>
</dbReference>
<name>A0A9P4U0N7_9PEZI</name>
<dbReference type="InterPro" id="IPR030484">
    <property type="entry name" value="Rio2"/>
</dbReference>
<evidence type="ECO:0000256" key="1">
    <source>
        <dbReference type="ARBA" id="ARBA00001946"/>
    </source>
</evidence>
<dbReference type="PROSITE" id="PS01245">
    <property type="entry name" value="RIO1"/>
    <property type="match status" value="1"/>
</dbReference>
<gene>
    <name evidence="17" type="ORF">EJ08DRAFT_608962</name>
</gene>
<dbReference type="FunFam" id="1.10.10.10:FF:000053">
    <property type="entry name" value="Serine/threonine-protein kinase RIO2"/>
    <property type="match status" value="1"/>
</dbReference>
<dbReference type="GO" id="GO:0004674">
    <property type="term" value="F:protein serine/threonine kinase activity"/>
    <property type="evidence" value="ECO:0007669"/>
    <property type="project" value="UniProtKB-KW"/>
</dbReference>
<evidence type="ECO:0000256" key="4">
    <source>
        <dbReference type="ARBA" id="ARBA00022527"/>
    </source>
</evidence>
<evidence type="ECO:0000256" key="3">
    <source>
        <dbReference type="ARBA" id="ARBA00012513"/>
    </source>
</evidence>
<evidence type="ECO:0000256" key="9">
    <source>
        <dbReference type="ARBA" id="ARBA00022840"/>
    </source>
</evidence>
<dbReference type="InterPro" id="IPR015285">
    <property type="entry name" value="RIO2_wHTH_N"/>
</dbReference>
<keyword evidence="8" id="KW-0418">Kinase</keyword>
<dbReference type="Pfam" id="PF09202">
    <property type="entry name" value="Rio2_N"/>
    <property type="match status" value="1"/>
</dbReference>
<protein>
    <recommendedName>
        <fullName evidence="13">Serine/threonine-protein kinase RIO2</fullName>
        <ecNumber evidence="3">2.7.11.1</ecNumber>
    </recommendedName>
    <alternativeName>
        <fullName evidence="14">Serine/threonine-protein kinase rio2</fullName>
    </alternativeName>
</protein>
<dbReference type="EMBL" id="MU007025">
    <property type="protein sequence ID" value="KAF2432636.1"/>
    <property type="molecule type" value="Genomic_DNA"/>
</dbReference>
<dbReference type="Proteomes" id="UP000800235">
    <property type="component" value="Unassembled WGS sequence"/>
</dbReference>
<dbReference type="InterPro" id="IPR018935">
    <property type="entry name" value="RIO_kinase_CS"/>
</dbReference>
<feature type="domain" description="RIO kinase" evidence="16">
    <location>
        <begin position="66"/>
        <end position="333"/>
    </location>
</feature>
<keyword evidence="10" id="KW-0460">Magnesium</keyword>
<evidence type="ECO:0000256" key="6">
    <source>
        <dbReference type="ARBA" id="ARBA00022723"/>
    </source>
</evidence>
<dbReference type="EC" id="2.7.11.1" evidence="3"/>
<dbReference type="GO" id="GO:0005634">
    <property type="term" value="C:nucleus"/>
    <property type="evidence" value="ECO:0007669"/>
    <property type="project" value="TreeGrafter"/>
</dbReference>
<feature type="compositionally biased region" description="Acidic residues" evidence="15">
    <location>
        <begin position="374"/>
        <end position="399"/>
    </location>
</feature>
<comment type="catalytic activity">
    <reaction evidence="12">
        <text>L-seryl-[protein] + ATP = O-phospho-L-seryl-[protein] + ADP + H(+)</text>
        <dbReference type="Rhea" id="RHEA:17989"/>
        <dbReference type="Rhea" id="RHEA-COMP:9863"/>
        <dbReference type="Rhea" id="RHEA-COMP:11604"/>
        <dbReference type="ChEBI" id="CHEBI:15378"/>
        <dbReference type="ChEBI" id="CHEBI:29999"/>
        <dbReference type="ChEBI" id="CHEBI:30616"/>
        <dbReference type="ChEBI" id="CHEBI:83421"/>
        <dbReference type="ChEBI" id="CHEBI:456216"/>
        <dbReference type="EC" id="2.7.11.1"/>
    </reaction>
</comment>
<keyword evidence="9" id="KW-0067">ATP-binding</keyword>
<dbReference type="InterPro" id="IPR036388">
    <property type="entry name" value="WH-like_DNA-bd_sf"/>
</dbReference>
<dbReference type="PANTHER" id="PTHR45852:SF1">
    <property type="entry name" value="SERINE_THREONINE-PROTEIN KINASE RIO2"/>
    <property type="match status" value="1"/>
</dbReference>
<evidence type="ECO:0000256" key="2">
    <source>
        <dbReference type="ARBA" id="ARBA00009196"/>
    </source>
</evidence>
<feature type="region of interest" description="Disordered" evidence="15">
    <location>
        <begin position="365"/>
        <end position="423"/>
    </location>
</feature>
<evidence type="ECO:0000313" key="17">
    <source>
        <dbReference type="EMBL" id="KAF2432636.1"/>
    </source>
</evidence>
<evidence type="ECO:0000256" key="12">
    <source>
        <dbReference type="ARBA" id="ARBA00048679"/>
    </source>
</evidence>
<evidence type="ECO:0000256" key="8">
    <source>
        <dbReference type="ARBA" id="ARBA00022777"/>
    </source>
</evidence>
<comment type="caution">
    <text evidence="17">The sequence shown here is derived from an EMBL/GenBank/DDBJ whole genome shotgun (WGS) entry which is preliminary data.</text>
</comment>
<dbReference type="InterPro" id="IPR036390">
    <property type="entry name" value="WH_DNA-bd_sf"/>
</dbReference>
<dbReference type="SMART" id="SM00090">
    <property type="entry name" value="RIO"/>
    <property type="match status" value="1"/>
</dbReference>
<dbReference type="GO" id="GO:0030490">
    <property type="term" value="P:maturation of SSU-rRNA"/>
    <property type="evidence" value="ECO:0007669"/>
    <property type="project" value="TreeGrafter"/>
</dbReference>
<comment type="similarity">
    <text evidence="2">Belongs to the protein kinase superfamily. RIO-type Ser/Thr kinase family.</text>
</comment>
<keyword evidence="7" id="KW-0547">Nucleotide-binding</keyword>
<dbReference type="OrthoDB" id="10258631at2759"/>
<sequence length="506" mass="55702">MKLDPKNIRYLSPEDWRVLQAVEQGSRNHEIVPTQLITTLSNARPGSQSSRSISTLAKNNLISRIQNASYDGYRLTYGGLDYLSLHAHLQSSAIYSIGNQIGVGKESDIFVVASPTGRRLVLKIHRLGRISFRTVKSNRDYLRKGSSGSWMYMSRLAAQKEYSFMSALRNAGFPVPEPVAWNRHTVVMGLVDAFPLRQIAKVPDPPALYGQLMDLILRLARFGLIHGDFNEFNILVEEIGPSGRTLNQEYDEDEAVLPSNPHDQNHPAPTDKPVTLNPIIIDFPQTLSISHPNAEFYFNRDVNCIKIFFQRRFGFTSDEPGPFLADAIENVGQGEGVRRLDLEVEATGFNKKLAKELEKYMKELGVDGDHNGDGGEETDGFVGEDDGGEEDVSGEDVIEQDSFAEGAPEAEKEILPESSEDLAVKSTNTSDLVSSMTILKLSEQNLSALLEIPTATPTIPTKPAVDTISKAGTAVPRTRTVFSHAGTASSRRPPPNPAKVARGWAI</sequence>
<dbReference type="Gene3D" id="1.10.10.10">
    <property type="entry name" value="Winged helix-like DNA-binding domain superfamily/Winged helix DNA-binding domain"/>
    <property type="match status" value="1"/>
</dbReference>
<dbReference type="AlphaFoldDB" id="A0A9P4U0N7"/>
<keyword evidence="18" id="KW-1185">Reference proteome</keyword>
<proteinExistence type="inferred from homology"/>
<keyword evidence="5" id="KW-0808">Transferase</keyword>
<evidence type="ECO:0000256" key="5">
    <source>
        <dbReference type="ARBA" id="ARBA00022679"/>
    </source>
</evidence>
<dbReference type="GO" id="GO:0005829">
    <property type="term" value="C:cytosol"/>
    <property type="evidence" value="ECO:0007669"/>
    <property type="project" value="TreeGrafter"/>
</dbReference>
<evidence type="ECO:0000313" key="18">
    <source>
        <dbReference type="Proteomes" id="UP000800235"/>
    </source>
</evidence>
<evidence type="ECO:0000256" key="13">
    <source>
        <dbReference type="ARBA" id="ARBA00068353"/>
    </source>
</evidence>
<dbReference type="InterPro" id="IPR011009">
    <property type="entry name" value="Kinase-like_dom_sf"/>
</dbReference>
<dbReference type="InterPro" id="IPR000687">
    <property type="entry name" value="RIO_kinase"/>
</dbReference>
<dbReference type="GO" id="GO:0005524">
    <property type="term" value="F:ATP binding"/>
    <property type="evidence" value="ECO:0007669"/>
    <property type="project" value="UniProtKB-KW"/>
</dbReference>
<comment type="cofactor">
    <cofactor evidence="1">
        <name>Mg(2+)</name>
        <dbReference type="ChEBI" id="CHEBI:18420"/>
    </cofactor>
</comment>
<feature type="region of interest" description="Disordered" evidence="15">
    <location>
        <begin position="484"/>
        <end position="506"/>
    </location>
</feature>
<organism evidence="17 18">
    <name type="scientific">Tothia fuscella</name>
    <dbReference type="NCBI Taxonomy" id="1048955"/>
    <lineage>
        <taxon>Eukaryota</taxon>
        <taxon>Fungi</taxon>
        <taxon>Dikarya</taxon>
        <taxon>Ascomycota</taxon>
        <taxon>Pezizomycotina</taxon>
        <taxon>Dothideomycetes</taxon>
        <taxon>Pleosporomycetidae</taxon>
        <taxon>Venturiales</taxon>
        <taxon>Cylindrosympodiaceae</taxon>
        <taxon>Tothia</taxon>
    </lineage>
</organism>
<dbReference type="Pfam" id="PF01163">
    <property type="entry name" value="RIO1"/>
    <property type="match status" value="2"/>
</dbReference>
<evidence type="ECO:0000256" key="7">
    <source>
        <dbReference type="ARBA" id="ARBA00022741"/>
    </source>
</evidence>
<keyword evidence="6" id="KW-0479">Metal-binding</keyword>
<dbReference type="CDD" id="cd05144">
    <property type="entry name" value="RIO2_C"/>
    <property type="match status" value="1"/>
</dbReference>
<evidence type="ECO:0000256" key="15">
    <source>
        <dbReference type="SAM" id="MobiDB-lite"/>
    </source>
</evidence>
<dbReference type="Gene3D" id="1.10.510.10">
    <property type="entry name" value="Transferase(Phosphotransferase) domain 1"/>
    <property type="match status" value="1"/>
</dbReference>
<dbReference type="GO" id="GO:0046872">
    <property type="term" value="F:metal ion binding"/>
    <property type="evidence" value="ECO:0007669"/>
    <property type="project" value="UniProtKB-KW"/>
</dbReference>
<dbReference type="SUPFAM" id="SSF46785">
    <property type="entry name" value="Winged helix' DNA-binding domain"/>
    <property type="match status" value="1"/>
</dbReference>
<evidence type="ECO:0000256" key="11">
    <source>
        <dbReference type="ARBA" id="ARBA00047899"/>
    </source>
</evidence>
<dbReference type="Gene3D" id="3.30.200.20">
    <property type="entry name" value="Phosphorylase Kinase, domain 1"/>
    <property type="match status" value="1"/>
</dbReference>
<keyword evidence="4" id="KW-0723">Serine/threonine-protein kinase</keyword>
<accession>A0A9P4U0N7</accession>
<dbReference type="PANTHER" id="PTHR45852">
    <property type="entry name" value="SER/THR-PROTEIN KINASE RIO2"/>
    <property type="match status" value="1"/>
</dbReference>
<dbReference type="InterPro" id="IPR018934">
    <property type="entry name" value="RIO_dom"/>
</dbReference>
<dbReference type="GO" id="GO:0030688">
    <property type="term" value="C:preribosome, small subunit precursor"/>
    <property type="evidence" value="ECO:0007669"/>
    <property type="project" value="TreeGrafter"/>
</dbReference>
<evidence type="ECO:0000259" key="16">
    <source>
        <dbReference type="SMART" id="SM00090"/>
    </source>
</evidence>
<comment type="catalytic activity">
    <reaction evidence="11">
        <text>L-threonyl-[protein] + ATP = O-phospho-L-threonyl-[protein] + ADP + H(+)</text>
        <dbReference type="Rhea" id="RHEA:46608"/>
        <dbReference type="Rhea" id="RHEA-COMP:11060"/>
        <dbReference type="Rhea" id="RHEA-COMP:11605"/>
        <dbReference type="ChEBI" id="CHEBI:15378"/>
        <dbReference type="ChEBI" id="CHEBI:30013"/>
        <dbReference type="ChEBI" id="CHEBI:30616"/>
        <dbReference type="ChEBI" id="CHEBI:61977"/>
        <dbReference type="ChEBI" id="CHEBI:456216"/>
        <dbReference type="EC" id="2.7.11.1"/>
    </reaction>
</comment>